<evidence type="ECO:0000256" key="1">
    <source>
        <dbReference type="SAM" id="Phobius"/>
    </source>
</evidence>
<dbReference type="AlphaFoldDB" id="A0A7S4G6R8"/>
<keyword evidence="1" id="KW-0472">Membrane</keyword>
<organism evidence="2">
    <name type="scientific">Eutreptiella gymnastica</name>
    <dbReference type="NCBI Taxonomy" id="73025"/>
    <lineage>
        <taxon>Eukaryota</taxon>
        <taxon>Discoba</taxon>
        <taxon>Euglenozoa</taxon>
        <taxon>Euglenida</taxon>
        <taxon>Spirocuta</taxon>
        <taxon>Euglenophyceae</taxon>
        <taxon>Eutreptiales</taxon>
        <taxon>Eutreptiaceae</taxon>
        <taxon>Eutreptiella</taxon>
    </lineage>
</organism>
<feature type="transmembrane region" description="Helical" evidence="1">
    <location>
        <begin position="24"/>
        <end position="42"/>
    </location>
</feature>
<proteinExistence type="predicted"/>
<name>A0A7S4G6R8_9EUGL</name>
<keyword evidence="1" id="KW-0812">Transmembrane</keyword>
<gene>
    <name evidence="2" type="ORF">EGYM00163_LOCUS38409</name>
</gene>
<reference evidence="2" key="1">
    <citation type="submission" date="2021-01" db="EMBL/GenBank/DDBJ databases">
        <authorList>
            <person name="Corre E."/>
            <person name="Pelletier E."/>
            <person name="Niang G."/>
            <person name="Scheremetjew M."/>
            <person name="Finn R."/>
            <person name="Kale V."/>
            <person name="Holt S."/>
            <person name="Cochrane G."/>
            <person name="Meng A."/>
            <person name="Brown T."/>
            <person name="Cohen L."/>
        </authorList>
    </citation>
    <scope>NUCLEOTIDE SEQUENCE</scope>
    <source>
        <strain evidence="2">CCMP1594</strain>
    </source>
</reference>
<protein>
    <submittedName>
        <fullName evidence="2">Uncharacterized protein</fullName>
    </submittedName>
</protein>
<dbReference type="EMBL" id="HBJA01111366">
    <property type="protein sequence ID" value="CAE0827148.1"/>
    <property type="molecule type" value="Transcribed_RNA"/>
</dbReference>
<accession>A0A7S4G6R8</accession>
<keyword evidence="1" id="KW-1133">Transmembrane helix</keyword>
<sequence length="101" mass="11271">MDEDKERLRAVQISNIKEVRMQQLYRALIAIFGTPTLGFTAFTEQAKKGKVVLMTTAERLTAVLPVPGEKEVRVFLQGRVCCEALPLVSVVLWHATLNCSP</sequence>
<evidence type="ECO:0000313" key="2">
    <source>
        <dbReference type="EMBL" id="CAE0827148.1"/>
    </source>
</evidence>